<reference evidence="2" key="1">
    <citation type="submission" date="2022-11" db="UniProtKB">
        <authorList>
            <consortium name="WormBaseParasite"/>
        </authorList>
    </citation>
    <scope>IDENTIFICATION</scope>
</reference>
<evidence type="ECO:0000313" key="1">
    <source>
        <dbReference type="Proteomes" id="UP000887576"/>
    </source>
</evidence>
<name>A0AC34RA79_9BILA</name>
<organism evidence="1 2">
    <name type="scientific">Panagrolaimus sp. JU765</name>
    <dbReference type="NCBI Taxonomy" id="591449"/>
    <lineage>
        <taxon>Eukaryota</taxon>
        <taxon>Metazoa</taxon>
        <taxon>Ecdysozoa</taxon>
        <taxon>Nematoda</taxon>
        <taxon>Chromadorea</taxon>
        <taxon>Rhabditida</taxon>
        <taxon>Tylenchina</taxon>
        <taxon>Panagrolaimomorpha</taxon>
        <taxon>Panagrolaimoidea</taxon>
        <taxon>Panagrolaimidae</taxon>
        <taxon>Panagrolaimus</taxon>
    </lineage>
</organism>
<sequence>MTVTYSYEASTASFLGIHRLLLHWRASVWKAVWPELLLWCVCYTIISVCYRCAMNEHQQHTFERICNYAYGYSDYLPLSLILSFFVNTVYTRFTKFFDNLAFIDSPGLLVCASIKGTDETARNIRRNIVRYMVLMQALVMRKISSNIKRRFPTMDHLVTAGLMTENELKEFDSLVSPQMKYWVPIHWAFSLCRKARALGMIDSDFILIDVLDKIRGFRQPTLTLILLDWVPIPLVYTQVVNLTVRIFFILALLGRQYLLHGDTPNAKVIDLYVPIISIIQFILYIGWIKVAEVLLNPFGDDDDDFELNWVIDRNLQVGLLIADSYDRYPKLERDAFWNDVLPEPLYTAESDRPQNPMVGSVAELNVSPQKRKISDYFMPPKWRSEQNI</sequence>
<proteinExistence type="predicted"/>
<accession>A0AC34RA79</accession>
<protein>
    <submittedName>
        <fullName evidence="2">Bestrophin homolog</fullName>
    </submittedName>
</protein>
<dbReference type="WBParaSite" id="JU765_v2.g4802.t1">
    <property type="protein sequence ID" value="JU765_v2.g4802.t1"/>
    <property type="gene ID" value="JU765_v2.g4802"/>
</dbReference>
<dbReference type="Proteomes" id="UP000887576">
    <property type="component" value="Unplaced"/>
</dbReference>
<evidence type="ECO:0000313" key="2">
    <source>
        <dbReference type="WBParaSite" id="JU765_v2.g4802.t1"/>
    </source>
</evidence>